<comment type="caution">
    <text evidence="1">The sequence shown here is derived from an EMBL/GenBank/DDBJ whole genome shotgun (WGS) entry which is preliminary data.</text>
</comment>
<reference evidence="1" key="1">
    <citation type="submission" date="2019-08" db="EMBL/GenBank/DDBJ databases">
        <authorList>
            <person name="Kucharzyk K."/>
            <person name="Murdoch R.W."/>
            <person name="Higgins S."/>
            <person name="Loffler F."/>
        </authorList>
    </citation>
    <scope>NUCLEOTIDE SEQUENCE</scope>
</reference>
<dbReference type="AlphaFoldDB" id="A0A645G341"/>
<evidence type="ECO:0000313" key="1">
    <source>
        <dbReference type="EMBL" id="MPN18554.1"/>
    </source>
</evidence>
<protein>
    <submittedName>
        <fullName evidence="1">Uncharacterized protein</fullName>
    </submittedName>
</protein>
<dbReference type="EMBL" id="VSSQ01065915">
    <property type="protein sequence ID" value="MPN18554.1"/>
    <property type="molecule type" value="Genomic_DNA"/>
</dbReference>
<accession>A0A645G341</accession>
<organism evidence="1">
    <name type="scientific">bioreactor metagenome</name>
    <dbReference type="NCBI Taxonomy" id="1076179"/>
    <lineage>
        <taxon>unclassified sequences</taxon>
        <taxon>metagenomes</taxon>
        <taxon>ecological metagenomes</taxon>
    </lineage>
</organism>
<gene>
    <name evidence="1" type="ORF">SDC9_165914</name>
</gene>
<proteinExistence type="predicted"/>
<name>A0A645G341_9ZZZZ</name>
<sequence>MRAAHAELGRFSGRRLLFRRQVVRQQFPDPVDVEFAEAEHLRLAFDFDSGRVDRVFEHRITLFDHHATVDRGRKAADRFHRKRISEAELEHRRIGRRVADVLIADSGSDDSELVRAADLLREFALFVQRLQLIQRSAEFVMGDPGVSRDHHVALRVFVEFRRVRLNPAAAGQDALRMADPRRHPEQHRTAELLGKLKGADQKIVTLL</sequence>